<evidence type="ECO:0000256" key="2">
    <source>
        <dbReference type="ARBA" id="ARBA00022729"/>
    </source>
</evidence>
<dbReference type="Pfam" id="PF13306">
    <property type="entry name" value="LRR_5"/>
    <property type="match status" value="1"/>
</dbReference>
<dbReference type="Proteomes" id="UP000694406">
    <property type="component" value="Unplaced"/>
</dbReference>
<keyword evidence="4" id="KW-1133">Transmembrane helix</keyword>
<dbReference type="InterPro" id="IPR001611">
    <property type="entry name" value="Leu-rich_rpt"/>
</dbReference>
<dbReference type="InterPro" id="IPR026906">
    <property type="entry name" value="LRR_5"/>
</dbReference>
<reference evidence="6" key="2">
    <citation type="submission" date="2025-09" db="UniProtKB">
        <authorList>
            <consortium name="Ensembl"/>
        </authorList>
    </citation>
    <scope>IDENTIFICATION</scope>
</reference>
<sequence length="624" mass="70124">KWSRVSFSISAIVFISAALNSATEVVSRCSMTEINNHIVANCQAQGLEAIPKVDVSTQVLLLNFNLFSLLQESSFPQMSALKMLSLGKQLGKPLHVGERAFANVPNITFLDLGGNAKLSLHPKAFQGLTKLKVLLLDTSGFDSRILEKGYFQDLLSLETLDLQGNQLHRLNPDPTFQRLKKLSVLQLKLNKIEAICGDDLQYLRGRHLTILDLSSNRLSSNDSSCPKPFRKITLGTLDLSSNPWDVVHIRTFDMSHCFLSTLNTSVFSKLPDLTTLFLRSNQINKIQPGAFSGLKKLQVLDLSNNLLGELYTGGLEDLKSSPLQRLILKSNHIGIVQHNALMGLNSLQFLDLQDNALDRVPRGNLPSLLHLNLGQNRIWDTWGIEKLGPNLIHLNLSANRLKDLANVWNHLAKIPSLKFLNLSSNHLASCSRVEKSPRQFIQLDLSHNDLGSIWATQKCMDLFQHLEKLQVLNLSSNHLQDLPGKLFQSLASLEILDLRANRLHKLPERIFRHLKSLRSLSLHGNPLVTLSPFLFQPMGKLQFLDLRELSLICTCNLNNFQNWLQNQNTIAKASEVLLTCIHTSSNFQRLSLNLLPHIAMSGIFFLWVITIKKIPYYSCVYSPS</sequence>
<organism evidence="6 7">
    <name type="scientific">Laticauda laticaudata</name>
    <name type="common">Blue-ringed sea krait</name>
    <name type="synonym">Blue-lipped sea krait</name>
    <dbReference type="NCBI Taxonomy" id="8630"/>
    <lineage>
        <taxon>Eukaryota</taxon>
        <taxon>Metazoa</taxon>
        <taxon>Chordata</taxon>
        <taxon>Craniata</taxon>
        <taxon>Vertebrata</taxon>
        <taxon>Euteleostomi</taxon>
        <taxon>Lepidosauria</taxon>
        <taxon>Squamata</taxon>
        <taxon>Bifurcata</taxon>
        <taxon>Unidentata</taxon>
        <taxon>Episquamata</taxon>
        <taxon>Toxicofera</taxon>
        <taxon>Serpentes</taxon>
        <taxon>Colubroidea</taxon>
        <taxon>Elapidae</taxon>
        <taxon>Laticaudinae</taxon>
        <taxon>Laticauda</taxon>
    </lineage>
</organism>
<dbReference type="PRINTS" id="PR00019">
    <property type="entry name" value="LEURICHRPT"/>
</dbReference>
<dbReference type="InterPro" id="IPR003591">
    <property type="entry name" value="Leu-rich_rpt_typical-subtyp"/>
</dbReference>
<dbReference type="FunFam" id="3.80.10.10:FF:001164">
    <property type="entry name" value="GH01279p"/>
    <property type="match status" value="1"/>
</dbReference>
<dbReference type="Pfam" id="PF13516">
    <property type="entry name" value="LRR_6"/>
    <property type="match status" value="1"/>
</dbReference>
<keyword evidence="4" id="KW-0472">Membrane</keyword>
<name>A0A8C5WZF1_LATLA</name>
<dbReference type="SUPFAM" id="SSF52058">
    <property type="entry name" value="L domain-like"/>
    <property type="match status" value="2"/>
</dbReference>
<dbReference type="SMART" id="SM00365">
    <property type="entry name" value="LRR_SD22"/>
    <property type="match status" value="6"/>
</dbReference>
<feature type="chain" id="PRO_5034681720" description="Toll-like receptor 5L" evidence="5">
    <location>
        <begin position="23"/>
        <end position="624"/>
    </location>
</feature>
<reference evidence="6" key="1">
    <citation type="submission" date="2025-08" db="UniProtKB">
        <authorList>
            <consortium name="Ensembl"/>
        </authorList>
    </citation>
    <scope>IDENTIFICATION</scope>
</reference>
<evidence type="ECO:0000313" key="6">
    <source>
        <dbReference type="Ensembl" id="ENSLLTP00000024885.1"/>
    </source>
</evidence>
<protein>
    <recommendedName>
        <fullName evidence="8">Toll-like receptor 5L</fullName>
    </recommendedName>
</protein>
<dbReference type="AlphaFoldDB" id="A0A8C5WZF1"/>
<feature type="signal peptide" evidence="5">
    <location>
        <begin position="1"/>
        <end position="22"/>
    </location>
</feature>
<accession>A0A8C5WZF1</accession>
<evidence type="ECO:0000256" key="1">
    <source>
        <dbReference type="ARBA" id="ARBA00022614"/>
    </source>
</evidence>
<evidence type="ECO:0000313" key="7">
    <source>
        <dbReference type="Proteomes" id="UP000694406"/>
    </source>
</evidence>
<dbReference type="Gene3D" id="3.80.10.10">
    <property type="entry name" value="Ribonuclease Inhibitor"/>
    <property type="match status" value="5"/>
</dbReference>
<proteinExistence type="predicted"/>
<keyword evidence="7" id="KW-1185">Reference proteome</keyword>
<dbReference type="PANTHER" id="PTHR24373:SF370">
    <property type="entry name" value="FISH-LIPS, ISOFORM E"/>
    <property type="match status" value="1"/>
</dbReference>
<dbReference type="PROSITE" id="PS51450">
    <property type="entry name" value="LRR"/>
    <property type="match status" value="7"/>
</dbReference>
<feature type="transmembrane region" description="Helical" evidence="4">
    <location>
        <begin position="590"/>
        <end position="609"/>
    </location>
</feature>
<dbReference type="PANTHER" id="PTHR24373">
    <property type="entry name" value="SLIT RELATED LEUCINE-RICH REPEAT NEURONAL PROTEIN"/>
    <property type="match status" value="1"/>
</dbReference>
<dbReference type="GeneTree" id="ENSGT00940000162464"/>
<evidence type="ECO:0000256" key="5">
    <source>
        <dbReference type="SAM" id="SignalP"/>
    </source>
</evidence>
<dbReference type="Pfam" id="PF13855">
    <property type="entry name" value="LRR_8"/>
    <property type="match status" value="2"/>
</dbReference>
<evidence type="ECO:0000256" key="4">
    <source>
        <dbReference type="SAM" id="Phobius"/>
    </source>
</evidence>
<dbReference type="InterPro" id="IPR050328">
    <property type="entry name" value="Dev_Immune_Receptor"/>
</dbReference>
<dbReference type="Pfam" id="PF00560">
    <property type="entry name" value="LRR_1"/>
    <property type="match status" value="1"/>
</dbReference>
<evidence type="ECO:0000256" key="3">
    <source>
        <dbReference type="ARBA" id="ARBA00022737"/>
    </source>
</evidence>
<keyword evidence="3" id="KW-0677">Repeat</keyword>
<dbReference type="InterPro" id="IPR032675">
    <property type="entry name" value="LRR_dom_sf"/>
</dbReference>
<dbReference type="SMART" id="SM00369">
    <property type="entry name" value="LRR_TYP"/>
    <property type="match status" value="11"/>
</dbReference>
<keyword evidence="2 5" id="KW-0732">Signal</keyword>
<keyword evidence="4" id="KW-0812">Transmembrane</keyword>
<dbReference type="Ensembl" id="ENSLLTT00000025787.1">
    <property type="protein sequence ID" value="ENSLLTP00000024885.1"/>
    <property type="gene ID" value="ENSLLTG00000018247.1"/>
</dbReference>
<evidence type="ECO:0008006" key="8">
    <source>
        <dbReference type="Google" id="ProtNLM"/>
    </source>
</evidence>
<keyword evidence="1" id="KW-0433">Leucine-rich repeat</keyword>